<feature type="transmembrane region" description="Helical" evidence="1">
    <location>
        <begin position="37"/>
        <end position="58"/>
    </location>
</feature>
<keyword evidence="1" id="KW-1133">Transmembrane helix</keyword>
<protein>
    <submittedName>
        <fullName evidence="2">Uncharacterized protein</fullName>
    </submittedName>
</protein>
<proteinExistence type="predicted"/>
<reference evidence="3" key="1">
    <citation type="journal article" date="2019" name="Int. J. Syst. Evol. Microbiol.">
        <title>The Global Catalogue of Microorganisms (GCM) 10K type strain sequencing project: providing services to taxonomists for standard genome sequencing and annotation.</title>
        <authorList>
            <consortium name="The Broad Institute Genomics Platform"/>
            <consortium name="The Broad Institute Genome Sequencing Center for Infectious Disease"/>
            <person name="Wu L."/>
            <person name="Ma J."/>
        </authorList>
    </citation>
    <scope>NUCLEOTIDE SEQUENCE [LARGE SCALE GENOMIC DNA]</scope>
    <source>
        <strain evidence="3">JCM 18952</strain>
    </source>
</reference>
<accession>A0ABP9TLM8</accession>
<feature type="transmembrane region" description="Helical" evidence="1">
    <location>
        <begin position="64"/>
        <end position="85"/>
    </location>
</feature>
<keyword evidence="1" id="KW-0472">Membrane</keyword>
<gene>
    <name evidence="2" type="ORF">GCM10025778_11600</name>
</gene>
<evidence type="ECO:0000313" key="3">
    <source>
        <dbReference type="Proteomes" id="UP001501257"/>
    </source>
</evidence>
<name>A0ABP9TLM8_9MICC</name>
<comment type="caution">
    <text evidence="2">The sequence shown here is derived from an EMBL/GenBank/DDBJ whole genome shotgun (WGS) entry which is preliminary data.</text>
</comment>
<evidence type="ECO:0000256" key="1">
    <source>
        <dbReference type="SAM" id="Phobius"/>
    </source>
</evidence>
<feature type="transmembrane region" description="Helical" evidence="1">
    <location>
        <begin position="113"/>
        <end position="131"/>
    </location>
</feature>
<feature type="transmembrane region" description="Helical" evidence="1">
    <location>
        <begin position="137"/>
        <end position="156"/>
    </location>
</feature>
<dbReference type="RefSeq" id="WP_210099675.1">
    <property type="nucleotide sequence ID" value="NZ_BAABLK010000022.1"/>
</dbReference>
<dbReference type="Proteomes" id="UP001501257">
    <property type="component" value="Unassembled WGS sequence"/>
</dbReference>
<dbReference type="EMBL" id="BAABLK010000022">
    <property type="protein sequence ID" value="GAA5226627.1"/>
    <property type="molecule type" value="Genomic_DNA"/>
</dbReference>
<keyword evidence="3" id="KW-1185">Reference proteome</keyword>
<evidence type="ECO:0000313" key="2">
    <source>
        <dbReference type="EMBL" id="GAA5226627.1"/>
    </source>
</evidence>
<organism evidence="2 3">
    <name type="scientific">Paeniglutamicibacter antarcticus</name>
    <dbReference type="NCBI Taxonomy" id="494023"/>
    <lineage>
        <taxon>Bacteria</taxon>
        <taxon>Bacillati</taxon>
        <taxon>Actinomycetota</taxon>
        <taxon>Actinomycetes</taxon>
        <taxon>Micrococcales</taxon>
        <taxon>Micrococcaceae</taxon>
        <taxon>Paeniglutamicibacter</taxon>
    </lineage>
</organism>
<sequence>MQDRYDATIEDPVVPDANEFQHMALGYVERRIRLMHILVFGFALYGASGVALVMQWLANTRSNGAALLTDVGIVVMAGSLMAAALSMLKPVRPSVAFALADDSIRKDHKTSRTVLVLAGIYTVAAIAITWGPGSRHTASILAAMWVAVLIACFSLMHGRYLRIHRDEL</sequence>
<keyword evidence="1" id="KW-0812">Transmembrane</keyword>